<reference evidence="2" key="1">
    <citation type="submission" date="2019-12" db="EMBL/GenBank/DDBJ databases">
        <title>Genome sequencing and annotation of Brassica cretica.</title>
        <authorList>
            <person name="Studholme D.J."/>
            <person name="Sarris P.F."/>
        </authorList>
    </citation>
    <scope>NUCLEOTIDE SEQUENCE</scope>
    <source>
        <strain evidence="2">PFS-102/07</strain>
        <tissue evidence="2">Leaf</tissue>
    </source>
</reference>
<proteinExistence type="predicted"/>
<evidence type="ECO:0000256" key="1">
    <source>
        <dbReference type="SAM" id="MobiDB-lite"/>
    </source>
</evidence>
<dbReference type="InterPro" id="IPR012340">
    <property type="entry name" value="NA-bd_OB-fold"/>
</dbReference>
<protein>
    <submittedName>
        <fullName evidence="2">Uncharacterized protein</fullName>
    </submittedName>
</protein>
<evidence type="ECO:0000313" key="2">
    <source>
        <dbReference type="EMBL" id="KAF2575278.1"/>
    </source>
</evidence>
<accession>A0A8S9J012</accession>
<dbReference type="SUPFAM" id="SSF50249">
    <property type="entry name" value="Nucleic acid-binding proteins"/>
    <property type="match status" value="1"/>
</dbReference>
<organism evidence="2">
    <name type="scientific">Brassica cretica</name>
    <name type="common">Mustard</name>
    <dbReference type="NCBI Taxonomy" id="69181"/>
    <lineage>
        <taxon>Eukaryota</taxon>
        <taxon>Viridiplantae</taxon>
        <taxon>Streptophyta</taxon>
        <taxon>Embryophyta</taxon>
        <taxon>Tracheophyta</taxon>
        <taxon>Spermatophyta</taxon>
        <taxon>Magnoliopsida</taxon>
        <taxon>eudicotyledons</taxon>
        <taxon>Gunneridae</taxon>
        <taxon>Pentapetalae</taxon>
        <taxon>rosids</taxon>
        <taxon>malvids</taxon>
        <taxon>Brassicales</taxon>
        <taxon>Brassicaceae</taxon>
        <taxon>Brassiceae</taxon>
        <taxon>Brassica</taxon>
    </lineage>
</organism>
<dbReference type="EMBL" id="QGKY02001015">
    <property type="protein sequence ID" value="KAF2575278.1"/>
    <property type="molecule type" value="Genomic_DNA"/>
</dbReference>
<name>A0A8S9J012_BRACR</name>
<gene>
    <name evidence="2" type="ORF">F2Q70_00002494</name>
</gene>
<dbReference type="Gene3D" id="2.40.50.140">
    <property type="entry name" value="Nucleic acid-binding proteins"/>
    <property type="match status" value="1"/>
</dbReference>
<feature type="compositionally biased region" description="Basic and acidic residues" evidence="1">
    <location>
        <begin position="41"/>
        <end position="55"/>
    </location>
</feature>
<feature type="region of interest" description="Disordered" evidence="1">
    <location>
        <begin position="41"/>
        <end position="69"/>
    </location>
</feature>
<dbReference type="AlphaFoldDB" id="A0A8S9J012"/>
<sequence>MYKYLANGEESNSESDRVSMVGRVVARRAFGKLAFLTPREDSGNIQRTRLEEQVRQHNAKRAAAASNTP</sequence>
<comment type="caution">
    <text evidence="2">The sequence shown here is derived from an EMBL/GenBank/DDBJ whole genome shotgun (WGS) entry which is preliminary data.</text>
</comment>